<keyword evidence="3" id="KW-1185">Reference proteome</keyword>
<sequence>MQKLAMILLAVAIAMGNAAPAPYPPIVGPILPTHPIIYPQSYVKVIHPAPLHYQHGLSYVHPLFLPHHY</sequence>
<reference evidence="2" key="1">
    <citation type="journal article" date="2023" name="bioRxiv">
        <title>Scaffold-level genome assemblies of two parasitoid biocontrol wasps reveal the parthenogenesis mechanism and an associated novel virus.</title>
        <authorList>
            <person name="Inwood S."/>
            <person name="Skelly J."/>
            <person name="Guhlin J."/>
            <person name="Harrop T."/>
            <person name="Goldson S."/>
            <person name="Dearden P."/>
        </authorList>
    </citation>
    <scope>NUCLEOTIDE SEQUENCE</scope>
    <source>
        <strain evidence="2">Irish</strain>
        <tissue evidence="2">Whole body</tissue>
    </source>
</reference>
<dbReference type="EMBL" id="JAQQBS010001425">
    <property type="protein sequence ID" value="KAK0157430.1"/>
    <property type="molecule type" value="Genomic_DNA"/>
</dbReference>
<feature type="chain" id="PRO_5041201279" evidence="1">
    <location>
        <begin position="19"/>
        <end position="69"/>
    </location>
</feature>
<evidence type="ECO:0000256" key="1">
    <source>
        <dbReference type="SAM" id="SignalP"/>
    </source>
</evidence>
<keyword evidence="1" id="KW-0732">Signal</keyword>
<dbReference type="AlphaFoldDB" id="A0AA39C4T5"/>
<comment type="caution">
    <text evidence="2">The sequence shown here is derived from an EMBL/GenBank/DDBJ whole genome shotgun (WGS) entry which is preliminary data.</text>
</comment>
<accession>A0AA39C4T5</accession>
<feature type="signal peptide" evidence="1">
    <location>
        <begin position="1"/>
        <end position="18"/>
    </location>
</feature>
<reference evidence="2" key="2">
    <citation type="submission" date="2023-03" db="EMBL/GenBank/DDBJ databases">
        <authorList>
            <person name="Inwood S.N."/>
            <person name="Skelly J.G."/>
            <person name="Guhlin J."/>
            <person name="Harrop T.W.R."/>
            <person name="Goldson S.G."/>
            <person name="Dearden P.K."/>
        </authorList>
    </citation>
    <scope>NUCLEOTIDE SEQUENCE</scope>
    <source>
        <strain evidence="2">Irish</strain>
        <tissue evidence="2">Whole body</tissue>
    </source>
</reference>
<organism evidence="2 3">
    <name type="scientific">Microctonus aethiopoides</name>
    <dbReference type="NCBI Taxonomy" id="144406"/>
    <lineage>
        <taxon>Eukaryota</taxon>
        <taxon>Metazoa</taxon>
        <taxon>Ecdysozoa</taxon>
        <taxon>Arthropoda</taxon>
        <taxon>Hexapoda</taxon>
        <taxon>Insecta</taxon>
        <taxon>Pterygota</taxon>
        <taxon>Neoptera</taxon>
        <taxon>Endopterygota</taxon>
        <taxon>Hymenoptera</taxon>
        <taxon>Apocrita</taxon>
        <taxon>Ichneumonoidea</taxon>
        <taxon>Braconidae</taxon>
        <taxon>Euphorinae</taxon>
        <taxon>Microctonus</taxon>
    </lineage>
</organism>
<evidence type="ECO:0000313" key="2">
    <source>
        <dbReference type="EMBL" id="KAK0157430.1"/>
    </source>
</evidence>
<proteinExistence type="predicted"/>
<protein>
    <submittedName>
        <fullName evidence="2">Uncharacterized protein</fullName>
    </submittedName>
</protein>
<evidence type="ECO:0000313" key="3">
    <source>
        <dbReference type="Proteomes" id="UP001168990"/>
    </source>
</evidence>
<gene>
    <name evidence="2" type="ORF">PV328_011174</name>
</gene>
<dbReference type="Proteomes" id="UP001168990">
    <property type="component" value="Unassembled WGS sequence"/>
</dbReference>
<name>A0AA39C4T5_9HYME</name>